<dbReference type="PANTHER" id="PTHR11127">
    <property type="entry name" value="60S RIBOSOMAL PROTEIN L14"/>
    <property type="match status" value="1"/>
</dbReference>
<comment type="caution">
    <text evidence="5">The sequence shown here is derived from an EMBL/GenBank/DDBJ whole genome shotgun (WGS) entry which is preliminary data.</text>
</comment>
<evidence type="ECO:0000256" key="1">
    <source>
        <dbReference type="ARBA" id="ARBA00006592"/>
    </source>
</evidence>
<name>A0ABR2YXG2_9CHLO</name>
<dbReference type="EMBL" id="JALJOT010000004">
    <property type="protein sequence ID" value="KAK9916009.1"/>
    <property type="molecule type" value="Genomic_DNA"/>
</dbReference>
<organism evidence="5 6">
    <name type="scientific">Coccomyxa subellipsoidea</name>
    <dbReference type="NCBI Taxonomy" id="248742"/>
    <lineage>
        <taxon>Eukaryota</taxon>
        <taxon>Viridiplantae</taxon>
        <taxon>Chlorophyta</taxon>
        <taxon>core chlorophytes</taxon>
        <taxon>Trebouxiophyceae</taxon>
        <taxon>Trebouxiophyceae incertae sedis</taxon>
        <taxon>Coccomyxaceae</taxon>
        <taxon>Coccomyxa</taxon>
    </lineage>
</organism>
<dbReference type="InterPro" id="IPR002784">
    <property type="entry name" value="Ribosomal_eL14_dom"/>
</dbReference>
<comment type="similarity">
    <text evidence="1">Belongs to the eukaryotic ribosomal protein eL14 family.</text>
</comment>
<dbReference type="InterPro" id="IPR014722">
    <property type="entry name" value="Rib_uL2_dom2"/>
</dbReference>
<sequence length="133" mass="15226">MPFSRYVEIGRVALINYGEEYGKLVVISDVVDQNRALVDRPDEVRRIINFKRLVLTDFKIDIPRLAKKKVLSAALEESEVFSKFENSTWGKKLAKRALKTTQTDFERYQAAVARKKTSAAVKKVFNKLKSASE</sequence>
<keyword evidence="6" id="KW-1185">Reference proteome</keyword>
<protein>
    <recommendedName>
        <fullName evidence="4">Large ribosomal subunit protein eL14 domain-containing protein</fullName>
    </recommendedName>
</protein>
<dbReference type="Proteomes" id="UP001491310">
    <property type="component" value="Unassembled WGS sequence"/>
</dbReference>
<evidence type="ECO:0000256" key="3">
    <source>
        <dbReference type="ARBA" id="ARBA00023274"/>
    </source>
</evidence>
<dbReference type="Pfam" id="PF01929">
    <property type="entry name" value="Ribosomal_L14e"/>
    <property type="match status" value="1"/>
</dbReference>
<dbReference type="Gene3D" id="2.30.30.30">
    <property type="match status" value="1"/>
</dbReference>
<dbReference type="PANTHER" id="PTHR11127:SF2">
    <property type="entry name" value="LARGE RIBOSOMAL SUBUNIT PROTEIN EL14"/>
    <property type="match status" value="1"/>
</dbReference>
<keyword evidence="3" id="KW-0687">Ribonucleoprotein</keyword>
<dbReference type="InterPro" id="IPR039660">
    <property type="entry name" value="Ribosomal_eL14"/>
</dbReference>
<dbReference type="CDD" id="cd23702">
    <property type="entry name" value="eL14"/>
    <property type="match status" value="1"/>
</dbReference>
<dbReference type="InterPro" id="IPR008991">
    <property type="entry name" value="Translation_prot_SH3-like_sf"/>
</dbReference>
<evidence type="ECO:0000259" key="4">
    <source>
        <dbReference type="Pfam" id="PF01929"/>
    </source>
</evidence>
<keyword evidence="2" id="KW-0689">Ribosomal protein</keyword>
<evidence type="ECO:0000313" key="6">
    <source>
        <dbReference type="Proteomes" id="UP001491310"/>
    </source>
</evidence>
<evidence type="ECO:0000256" key="2">
    <source>
        <dbReference type="ARBA" id="ARBA00022980"/>
    </source>
</evidence>
<reference evidence="5 6" key="1">
    <citation type="journal article" date="2024" name="Nat. Commun.">
        <title>Phylogenomics reveals the evolutionary origins of lichenization in chlorophyte algae.</title>
        <authorList>
            <person name="Puginier C."/>
            <person name="Libourel C."/>
            <person name="Otte J."/>
            <person name="Skaloud P."/>
            <person name="Haon M."/>
            <person name="Grisel S."/>
            <person name="Petersen M."/>
            <person name="Berrin J.G."/>
            <person name="Delaux P.M."/>
            <person name="Dal Grande F."/>
            <person name="Keller J."/>
        </authorList>
    </citation>
    <scope>NUCLEOTIDE SEQUENCE [LARGE SCALE GENOMIC DNA]</scope>
    <source>
        <strain evidence="5 6">SAG 216-7</strain>
    </source>
</reference>
<gene>
    <name evidence="5" type="ORF">WJX75_007222</name>
</gene>
<evidence type="ECO:0000313" key="5">
    <source>
        <dbReference type="EMBL" id="KAK9916009.1"/>
    </source>
</evidence>
<proteinExistence type="inferred from homology"/>
<feature type="domain" description="Large ribosomal subunit protein eL14" evidence="4">
    <location>
        <begin position="45"/>
        <end position="117"/>
    </location>
</feature>
<accession>A0ABR2YXG2</accession>
<dbReference type="SUPFAM" id="SSF50104">
    <property type="entry name" value="Translation proteins SH3-like domain"/>
    <property type="match status" value="1"/>
</dbReference>